<gene>
    <name evidence="1" type="ORF">J2750_001444</name>
</gene>
<evidence type="ECO:0000313" key="1">
    <source>
        <dbReference type="EMBL" id="MDR6222984.1"/>
    </source>
</evidence>
<sequence length="127" mass="14572">MKLFVKIIHSPDINDSKRPRLTNFRVSVLSLNIPNGSIVLNAPRKNEEYTKLEEFMPYICPLAESSGSTGMTAFESPIMTKADEYIKNLSLSIIADNIMEDRYVFVSVYDHFKRSLKELFHKVGQLQ</sequence>
<accession>A0AA90U0J0</accession>
<evidence type="ECO:0000313" key="2">
    <source>
        <dbReference type="Proteomes" id="UP001185015"/>
    </source>
</evidence>
<comment type="caution">
    <text evidence="1">The sequence shown here is derived from an EMBL/GenBank/DDBJ whole genome shotgun (WGS) entry which is preliminary data.</text>
</comment>
<dbReference type="EMBL" id="JAVDQI010000004">
    <property type="protein sequence ID" value="MDR6222984.1"/>
    <property type="molecule type" value="Genomic_DNA"/>
</dbReference>
<organism evidence="1 2">
    <name type="scientific">Methanococcoides alaskense</name>
    <dbReference type="NCBI Taxonomy" id="325778"/>
    <lineage>
        <taxon>Archaea</taxon>
        <taxon>Methanobacteriati</taxon>
        <taxon>Methanobacteriota</taxon>
        <taxon>Stenosarchaea group</taxon>
        <taxon>Methanomicrobia</taxon>
        <taxon>Methanosarcinales</taxon>
        <taxon>Methanosarcinaceae</taxon>
        <taxon>Methanococcoides</taxon>
    </lineage>
</organism>
<proteinExistence type="predicted"/>
<dbReference type="AlphaFoldDB" id="A0AA90U0J0"/>
<keyword evidence="2" id="KW-1185">Reference proteome</keyword>
<protein>
    <submittedName>
        <fullName evidence="1">Uncharacterized protein</fullName>
    </submittedName>
</protein>
<name>A0AA90U0J0_9EURY</name>
<reference evidence="1 2" key="1">
    <citation type="submission" date="2023-07" db="EMBL/GenBank/DDBJ databases">
        <title>Genomic Encyclopedia of Type Strains, Phase IV (KMG-IV): sequencing the most valuable type-strain genomes for metagenomic binning, comparative biology and taxonomic classification.</title>
        <authorList>
            <person name="Goeker M."/>
        </authorList>
    </citation>
    <scope>NUCLEOTIDE SEQUENCE [LARGE SCALE GENOMIC DNA]</scope>
    <source>
        <strain evidence="1 2">DSM 17273</strain>
    </source>
</reference>
<dbReference type="Proteomes" id="UP001185015">
    <property type="component" value="Unassembled WGS sequence"/>
</dbReference>